<dbReference type="Proteomes" id="UP000828390">
    <property type="component" value="Unassembled WGS sequence"/>
</dbReference>
<dbReference type="EMBL" id="JAIWYP010000007">
    <property type="protein sequence ID" value="KAH3797625.1"/>
    <property type="molecule type" value="Genomic_DNA"/>
</dbReference>
<evidence type="ECO:0000313" key="2">
    <source>
        <dbReference type="Proteomes" id="UP000828390"/>
    </source>
</evidence>
<comment type="caution">
    <text evidence="1">The sequence shown here is derived from an EMBL/GenBank/DDBJ whole genome shotgun (WGS) entry which is preliminary data.</text>
</comment>
<accession>A0A9D4FJH0</accession>
<organism evidence="1 2">
    <name type="scientific">Dreissena polymorpha</name>
    <name type="common">Zebra mussel</name>
    <name type="synonym">Mytilus polymorpha</name>
    <dbReference type="NCBI Taxonomy" id="45954"/>
    <lineage>
        <taxon>Eukaryota</taxon>
        <taxon>Metazoa</taxon>
        <taxon>Spiralia</taxon>
        <taxon>Lophotrochozoa</taxon>
        <taxon>Mollusca</taxon>
        <taxon>Bivalvia</taxon>
        <taxon>Autobranchia</taxon>
        <taxon>Heteroconchia</taxon>
        <taxon>Euheterodonta</taxon>
        <taxon>Imparidentia</taxon>
        <taxon>Neoheterodontei</taxon>
        <taxon>Myida</taxon>
        <taxon>Dreissenoidea</taxon>
        <taxon>Dreissenidae</taxon>
        <taxon>Dreissena</taxon>
    </lineage>
</organism>
<sequence>MSDQSASLCPISLQSMSDQPVTLELLTGDNEMEPFLTGLDFLTDGRLVAVDNKNKKCIILNERLQRLGTPYKCEYAPLCSLMRTYSNLLELSIRRAPDHSRGYAVPDGTWLAVSGGAHGKIKLHLYNISPAMK</sequence>
<protein>
    <submittedName>
        <fullName evidence="1">Uncharacterized protein</fullName>
    </submittedName>
</protein>
<reference evidence="1" key="2">
    <citation type="submission" date="2020-11" db="EMBL/GenBank/DDBJ databases">
        <authorList>
            <person name="McCartney M.A."/>
            <person name="Auch B."/>
            <person name="Kono T."/>
            <person name="Mallez S."/>
            <person name="Becker A."/>
            <person name="Gohl D.M."/>
            <person name="Silverstein K.A.T."/>
            <person name="Koren S."/>
            <person name="Bechman K.B."/>
            <person name="Herman A."/>
            <person name="Abrahante J.E."/>
            <person name="Garbe J."/>
        </authorList>
    </citation>
    <scope>NUCLEOTIDE SEQUENCE</scope>
    <source>
        <strain evidence="1">Duluth1</strain>
        <tissue evidence="1">Whole animal</tissue>
    </source>
</reference>
<gene>
    <name evidence="1" type="ORF">DPMN_151209</name>
</gene>
<evidence type="ECO:0000313" key="1">
    <source>
        <dbReference type="EMBL" id="KAH3797625.1"/>
    </source>
</evidence>
<dbReference type="AlphaFoldDB" id="A0A9D4FJH0"/>
<reference evidence="1" key="1">
    <citation type="journal article" date="2019" name="bioRxiv">
        <title>The Genome of the Zebra Mussel, Dreissena polymorpha: A Resource for Invasive Species Research.</title>
        <authorList>
            <person name="McCartney M.A."/>
            <person name="Auch B."/>
            <person name="Kono T."/>
            <person name="Mallez S."/>
            <person name="Zhang Y."/>
            <person name="Obille A."/>
            <person name="Becker A."/>
            <person name="Abrahante J.E."/>
            <person name="Garbe J."/>
            <person name="Badalamenti J.P."/>
            <person name="Herman A."/>
            <person name="Mangelson H."/>
            <person name="Liachko I."/>
            <person name="Sullivan S."/>
            <person name="Sone E.D."/>
            <person name="Koren S."/>
            <person name="Silverstein K.A.T."/>
            <person name="Beckman K.B."/>
            <person name="Gohl D.M."/>
        </authorList>
    </citation>
    <scope>NUCLEOTIDE SEQUENCE</scope>
    <source>
        <strain evidence="1">Duluth1</strain>
        <tissue evidence="1">Whole animal</tissue>
    </source>
</reference>
<keyword evidence="2" id="KW-1185">Reference proteome</keyword>
<proteinExistence type="predicted"/>
<name>A0A9D4FJH0_DREPO</name>